<dbReference type="InterPro" id="IPR001452">
    <property type="entry name" value="SH3_domain"/>
</dbReference>
<evidence type="ECO:0000256" key="8">
    <source>
        <dbReference type="PROSITE-ProRule" id="PRU00023"/>
    </source>
</evidence>
<evidence type="ECO:0000256" key="3">
    <source>
        <dbReference type="ARBA" id="ARBA00022490"/>
    </source>
</evidence>
<evidence type="ECO:0000256" key="9">
    <source>
        <dbReference type="PROSITE-ProRule" id="PRU00192"/>
    </source>
</evidence>
<organism evidence="11 12">
    <name type="scientific">Caenorhabditis tropicalis</name>
    <dbReference type="NCBI Taxonomy" id="1561998"/>
    <lineage>
        <taxon>Eukaryota</taxon>
        <taxon>Metazoa</taxon>
        <taxon>Ecdysozoa</taxon>
        <taxon>Nematoda</taxon>
        <taxon>Chromadorea</taxon>
        <taxon>Rhabditida</taxon>
        <taxon>Rhabditina</taxon>
        <taxon>Rhabditomorpha</taxon>
        <taxon>Rhabditoidea</taxon>
        <taxon>Rhabditidae</taxon>
        <taxon>Peloderinae</taxon>
        <taxon>Caenorhabditis</taxon>
    </lineage>
</organism>
<feature type="repeat" description="ANK" evidence="8">
    <location>
        <begin position="146"/>
        <end position="178"/>
    </location>
</feature>
<evidence type="ECO:0000256" key="1">
    <source>
        <dbReference type="ARBA" id="ARBA00004496"/>
    </source>
</evidence>
<dbReference type="PROSITE" id="PS50002">
    <property type="entry name" value="SH3"/>
    <property type="match status" value="1"/>
</dbReference>
<dbReference type="Pfam" id="PF12796">
    <property type="entry name" value="Ank_2"/>
    <property type="match status" value="1"/>
</dbReference>
<keyword evidence="2 9" id="KW-0728">SH3 domain</keyword>
<reference evidence="12" key="1">
    <citation type="submission" date="2016-11" db="UniProtKB">
        <authorList>
            <consortium name="WormBaseParasite"/>
        </authorList>
    </citation>
    <scope>IDENTIFICATION</scope>
</reference>
<dbReference type="InterPro" id="IPR036028">
    <property type="entry name" value="SH3-like_dom_sf"/>
</dbReference>
<dbReference type="PRINTS" id="PR00452">
    <property type="entry name" value="SH3DOMAIN"/>
</dbReference>
<dbReference type="WBParaSite" id="Csp11.Scaffold547.g3506.t1">
    <property type="protein sequence ID" value="Csp11.Scaffold547.g3506.t1"/>
    <property type="gene ID" value="Csp11.Scaffold547.g3506"/>
</dbReference>
<evidence type="ECO:0000256" key="4">
    <source>
        <dbReference type="ARBA" id="ARBA00022737"/>
    </source>
</evidence>
<dbReference type="Proteomes" id="UP000095282">
    <property type="component" value="Unplaced"/>
</dbReference>
<dbReference type="SMART" id="SM00326">
    <property type="entry name" value="SH3"/>
    <property type="match status" value="1"/>
</dbReference>
<dbReference type="GO" id="GO:0007165">
    <property type="term" value="P:signal transduction"/>
    <property type="evidence" value="ECO:0007669"/>
    <property type="project" value="TreeGrafter"/>
</dbReference>
<protein>
    <recommendedName>
        <fullName evidence="7">Osteoclast-stimulating factor 1</fullName>
    </recommendedName>
</protein>
<keyword evidence="5 8" id="KW-0040">ANK repeat</keyword>
<keyword evidence="3" id="KW-0963">Cytoplasm</keyword>
<dbReference type="InterPro" id="IPR002110">
    <property type="entry name" value="Ankyrin_rpt"/>
</dbReference>
<accession>A0A1I7T8N9</accession>
<evidence type="ECO:0000256" key="2">
    <source>
        <dbReference type="ARBA" id="ARBA00022443"/>
    </source>
</evidence>
<dbReference type="SUPFAM" id="SSF48403">
    <property type="entry name" value="Ankyrin repeat"/>
    <property type="match status" value="1"/>
</dbReference>
<evidence type="ECO:0000256" key="7">
    <source>
        <dbReference type="ARBA" id="ARBA00040640"/>
    </source>
</evidence>
<name>A0A1I7T8N9_9PELO</name>
<dbReference type="STRING" id="1561998.A0A1I7T8N9"/>
<dbReference type="GO" id="GO:0005737">
    <property type="term" value="C:cytoplasm"/>
    <property type="evidence" value="ECO:0007669"/>
    <property type="project" value="UniProtKB-SubCell"/>
</dbReference>
<dbReference type="CDD" id="cd11772">
    <property type="entry name" value="SH3_OSTF1"/>
    <property type="match status" value="1"/>
</dbReference>
<keyword evidence="4" id="KW-0677">Repeat</keyword>
<dbReference type="SMART" id="SM00248">
    <property type="entry name" value="ANK"/>
    <property type="match status" value="3"/>
</dbReference>
<feature type="domain" description="SH3" evidence="10">
    <location>
        <begin position="17"/>
        <end position="77"/>
    </location>
</feature>
<comment type="function">
    <text evidence="6">Induces bone resorption, acting probably through a signaling cascade which results in the secretion of factor(s) enhancing osteoclast formation and activity.</text>
</comment>
<evidence type="ECO:0000313" key="11">
    <source>
        <dbReference type="Proteomes" id="UP000095282"/>
    </source>
</evidence>
<dbReference type="SUPFAM" id="SSF50044">
    <property type="entry name" value="SH3-domain"/>
    <property type="match status" value="1"/>
</dbReference>
<evidence type="ECO:0000259" key="10">
    <source>
        <dbReference type="PROSITE" id="PS50002"/>
    </source>
</evidence>
<dbReference type="eggNOG" id="ENOG502QTZB">
    <property type="taxonomic scope" value="Eukaryota"/>
</dbReference>
<comment type="subcellular location">
    <subcellularLocation>
        <location evidence="1">Cytoplasm</location>
    </subcellularLocation>
</comment>
<evidence type="ECO:0000256" key="6">
    <source>
        <dbReference type="ARBA" id="ARBA00037432"/>
    </source>
</evidence>
<proteinExistence type="predicted"/>
<sequence length="221" mass="24176">MSTTRPIAPPPPTPKPGRVKVYRALYDFQSRSAQELSFNEGDLLYVSDEQPNKDWFQASIGGQKGLVPANYVVSENVEELPNPLHEAARRGNIGMLTECLRERVSVNSLDKSGATPLYWAAHGGHTASVGVLLEDKKVAVSVQNKLGDTPLHAAAYKGHVECVRMLLAASSNPFIRNQDGKLPLDVTKDADVAALLDKAMKENRVNEEDYAEYLSDSDADQ</sequence>
<dbReference type="PANTHER" id="PTHR24155">
    <property type="entry name" value="OSTEOCLAST-STIMULATING FACTOR 1"/>
    <property type="match status" value="1"/>
</dbReference>
<dbReference type="Gene3D" id="2.30.30.40">
    <property type="entry name" value="SH3 Domains"/>
    <property type="match status" value="1"/>
</dbReference>
<evidence type="ECO:0000313" key="12">
    <source>
        <dbReference type="WBParaSite" id="Csp11.Scaffold547.g3506.t1"/>
    </source>
</evidence>
<keyword evidence="11" id="KW-1185">Reference proteome</keyword>
<dbReference type="AlphaFoldDB" id="A0A1I7T8N9"/>
<dbReference type="PROSITE" id="PS50297">
    <property type="entry name" value="ANK_REP_REGION"/>
    <property type="match status" value="1"/>
</dbReference>
<dbReference type="Gene3D" id="1.25.40.20">
    <property type="entry name" value="Ankyrin repeat-containing domain"/>
    <property type="match status" value="2"/>
</dbReference>
<dbReference type="Pfam" id="PF14604">
    <property type="entry name" value="SH3_9"/>
    <property type="match status" value="1"/>
</dbReference>
<dbReference type="PANTHER" id="PTHR24155:SF10">
    <property type="entry name" value="OSTEOCLAST-STIMULATING FACTOR 1"/>
    <property type="match status" value="1"/>
</dbReference>
<evidence type="ECO:0000256" key="5">
    <source>
        <dbReference type="ARBA" id="ARBA00023043"/>
    </source>
</evidence>
<dbReference type="PROSITE" id="PS50088">
    <property type="entry name" value="ANK_REPEAT"/>
    <property type="match status" value="1"/>
</dbReference>
<dbReference type="InterPro" id="IPR036770">
    <property type="entry name" value="Ankyrin_rpt-contain_sf"/>
</dbReference>